<sequence length="418" mass="47790">MSICGFAESEFEKHGSSNPHAYSLVCIDYHYGLRQGQRTDANAEGKVTSFVFIDTSGILIIYLIANYLDSIFSQFSCRTPDHMSYPYYNQPPWTQPRAPTWAAPHIQAPAWAPPHDQAPPWVTSHNSAPTWAPSTNTGLMSRAPPINSHPQQSQSHFQPFIPPKPTRRGSISQRHPGERNPEWSSDAHGNRGRSQVPQPEPSVEQLVPAFAKLGPSDPLLASEPYNPAGYSRRWPKLNCILEANVTPIRYYATNKPGREISASYYSRYKDVHAMRTDTSHMRLVGKNFPWTHEISGQVNISVEDVWSAVYRLFNQPLNELDWAVICNDGDAGERKIMAMKKAREKRISLNSLSFPGYMRIDYLGEEIYFYGLEKDEEYERRRFYLFDPTKRTIPILEDTWIVKMAKHPRKLTERNAST</sequence>
<feature type="region of interest" description="Disordered" evidence="1">
    <location>
        <begin position="127"/>
        <end position="201"/>
    </location>
</feature>
<dbReference type="Proteomes" id="UP000629468">
    <property type="component" value="Unassembled WGS sequence"/>
</dbReference>
<evidence type="ECO:0000259" key="2">
    <source>
        <dbReference type="Pfam" id="PF20415"/>
    </source>
</evidence>
<dbReference type="Pfam" id="PF20415">
    <property type="entry name" value="DUF6699"/>
    <property type="match status" value="1"/>
</dbReference>
<organism evidence="3 4">
    <name type="scientific">Agaricus bisporus var. burnettii</name>
    <dbReference type="NCBI Taxonomy" id="192524"/>
    <lineage>
        <taxon>Eukaryota</taxon>
        <taxon>Fungi</taxon>
        <taxon>Dikarya</taxon>
        <taxon>Basidiomycota</taxon>
        <taxon>Agaricomycotina</taxon>
        <taxon>Agaricomycetes</taxon>
        <taxon>Agaricomycetidae</taxon>
        <taxon>Agaricales</taxon>
        <taxon>Agaricineae</taxon>
        <taxon>Agaricaceae</taxon>
        <taxon>Agaricus</taxon>
    </lineage>
</organism>
<dbReference type="AlphaFoldDB" id="A0A8H7KJ90"/>
<proteinExistence type="predicted"/>
<feature type="compositionally biased region" description="Low complexity" evidence="1">
    <location>
        <begin position="148"/>
        <end position="159"/>
    </location>
</feature>
<comment type="caution">
    <text evidence="3">The sequence shown here is derived from an EMBL/GenBank/DDBJ whole genome shotgun (WGS) entry which is preliminary data.</text>
</comment>
<name>A0A8H7KJ90_AGABI</name>
<dbReference type="EMBL" id="JABXXO010000003">
    <property type="protein sequence ID" value="KAF7782102.1"/>
    <property type="molecule type" value="Genomic_DNA"/>
</dbReference>
<reference evidence="3 4" key="1">
    <citation type="journal article" name="Sci. Rep.">
        <title>Telomere-to-telomere assembled and centromere annotated genomes of the two main subspecies of the button mushroom Agaricus bisporus reveal especially polymorphic chromosome ends.</title>
        <authorList>
            <person name="Sonnenberg A.S.M."/>
            <person name="Sedaghat-Telgerd N."/>
            <person name="Lavrijssen B."/>
            <person name="Ohm R.A."/>
            <person name="Hendrickx P.M."/>
            <person name="Scholtmeijer K."/>
            <person name="Baars J.J.P."/>
            <person name="van Peer A."/>
        </authorList>
    </citation>
    <scope>NUCLEOTIDE SEQUENCE [LARGE SCALE GENOMIC DNA]</scope>
    <source>
        <strain evidence="3 4">H119_p4</strain>
    </source>
</reference>
<evidence type="ECO:0000313" key="3">
    <source>
        <dbReference type="EMBL" id="KAF7782102.1"/>
    </source>
</evidence>
<evidence type="ECO:0000313" key="4">
    <source>
        <dbReference type="Proteomes" id="UP000629468"/>
    </source>
</evidence>
<feature type="domain" description="DUF6699" evidence="2">
    <location>
        <begin position="269"/>
        <end position="375"/>
    </location>
</feature>
<feature type="compositionally biased region" description="Polar residues" evidence="1">
    <location>
        <begin position="127"/>
        <end position="139"/>
    </location>
</feature>
<evidence type="ECO:0000256" key="1">
    <source>
        <dbReference type="SAM" id="MobiDB-lite"/>
    </source>
</evidence>
<dbReference type="InterPro" id="IPR046522">
    <property type="entry name" value="DUF6699"/>
</dbReference>
<accession>A0A8H7KJ90</accession>
<protein>
    <recommendedName>
        <fullName evidence="2">DUF6699 domain-containing protein</fullName>
    </recommendedName>
</protein>
<gene>
    <name evidence="3" type="ORF">Agabi119p4_1478</name>
</gene>